<gene>
    <name evidence="1" type="ORF">SEPMUDRAFT_114679</name>
</gene>
<name>M3C5P2_SPHMS</name>
<organism evidence="1 2">
    <name type="scientific">Sphaerulina musiva (strain SO2202)</name>
    <name type="common">Poplar stem canker fungus</name>
    <name type="synonym">Septoria musiva</name>
    <dbReference type="NCBI Taxonomy" id="692275"/>
    <lineage>
        <taxon>Eukaryota</taxon>
        <taxon>Fungi</taxon>
        <taxon>Dikarya</taxon>
        <taxon>Ascomycota</taxon>
        <taxon>Pezizomycotina</taxon>
        <taxon>Dothideomycetes</taxon>
        <taxon>Dothideomycetidae</taxon>
        <taxon>Mycosphaerellales</taxon>
        <taxon>Mycosphaerellaceae</taxon>
        <taxon>Sphaerulina</taxon>
    </lineage>
</organism>
<keyword evidence="2" id="KW-1185">Reference proteome</keyword>
<dbReference type="RefSeq" id="XP_016763712.1">
    <property type="nucleotide sequence ID" value="XM_016901105.1"/>
</dbReference>
<dbReference type="GeneID" id="27898242"/>
<evidence type="ECO:0000313" key="1">
    <source>
        <dbReference type="EMBL" id="EMF15591.1"/>
    </source>
</evidence>
<protein>
    <submittedName>
        <fullName evidence="1">Uncharacterized protein</fullName>
    </submittedName>
</protein>
<proteinExistence type="predicted"/>
<sequence>MTGRRFERSGSSTAAIFTKDEDIPYLEPRDIDDIDALTCMEDAGWIGRDALKYELGNQSTRGTSDYRCPLYISNAISLVRASGSYRGTSVPGGPIKEGLGI</sequence>
<dbReference type="EMBL" id="KB456261">
    <property type="protein sequence ID" value="EMF15591.1"/>
    <property type="molecule type" value="Genomic_DNA"/>
</dbReference>
<dbReference type="AlphaFoldDB" id="M3C5P2"/>
<reference evidence="1 2" key="1">
    <citation type="journal article" date="2012" name="PLoS Pathog.">
        <title>Diverse lifestyles and strategies of plant pathogenesis encoded in the genomes of eighteen Dothideomycetes fungi.</title>
        <authorList>
            <person name="Ohm R.A."/>
            <person name="Feau N."/>
            <person name="Henrissat B."/>
            <person name="Schoch C.L."/>
            <person name="Horwitz B.A."/>
            <person name="Barry K.W."/>
            <person name="Condon B.J."/>
            <person name="Copeland A.C."/>
            <person name="Dhillon B."/>
            <person name="Glaser F."/>
            <person name="Hesse C.N."/>
            <person name="Kosti I."/>
            <person name="LaButti K."/>
            <person name="Lindquist E.A."/>
            <person name="Lucas S."/>
            <person name="Salamov A.A."/>
            <person name="Bradshaw R.E."/>
            <person name="Ciuffetti L."/>
            <person name="Hamelin R.C."/>
            <person name="Kema G.H.J."/>
            <person name="Lawrence C."/>
            <person name="Scott J.A."/>
            <person name="Spatafora J.W."/>
            <person name="Turgeon B.G."/>
            <person name="de Wit P.J.G.M."/>
            <person name="Zhong S."/>
            <person name="Goodwin S.B."/>
            <person name="Grigoriev I.V."/>
        </authorList>
    </citation>
    <scope>NUCLEOTIDE SEQUENCE [LARGE SCALE GENOMIC DNA]</scope>
    <source>
        <strain evidence="1 2">SO2202</strain>
    </source>
</reference>
<dbReference type="Proteomes" id="UP000016931">
    <property type="component" value="Unassembled WGS sequence"/>
</dbReference>
<accession>M3C5P2</accession>
<dbReference type="HOGENOM" id="CLU_2293461_0_0_1"/>
<evidence type="ECO:0000313" key="2">
    <source>
        <dbReference type="Proteomes" id="UP000016931"/>
    </source>
</evidence>